<evidence type="ECO:0000313" key="2">
    <source>
        <dbReference type="EMBL" id="MFC4603105.1"/>
    </source>
</evidence>
<keyword evidence="3" id="KW-1185">Reference proteome</keyword>
<accession>A0ABV9FM34</accession>
<evidence type="ECO:0000259" key="1">
    <source>
        <dbReference type="Pfam" id="PF00561"/>
    </source>
</evidence>
<dbReference type="EMBL" id="JBHSFO010000002">
    <property type="protein sequence ID" value="MFC4603105.1"/>
    <property type="molecule type" value="Genomic_DNA"/>
</dbReference>
<organism evidence="2 3">
    <name type="scientific">Rhodococcus kronopolitis</name>
    <dbReference type="NCBI Taxonomy" id="1460226"/>
    <lineage>
        <taxon>Bacteria</taxon>
        <taxon>Bacillati</taxon>
        <taxon>Actinomycetota</taxon>
        <taxon>Actinomycetes</taxon>
        <taxon>Mycobacteriales</taxon>
        <taxon>Nocardiaceae</taxon>
        <taxon>Rhodococcus</taxon>
    </lineage>
</organism>
<name>A0ABV9FM34_9NOCA</name>
<dbReference type="PANTHER" id="PTHR43689">
    <property type="entry name" value="HYDROLASE"/>
    <property type="match status" value="1"/>
</dbReference>
<feature type="domain" description="AB hydrolase-1" evidence="1">
    <location>
        <begin position="33"/>
        <end position="272"/>
    </location>
</feature>
<evidence type="ECO:0000313" key="3">
    <source>
        <dbReference type="Proteomes" id="UP001595914"/>
    </source>
</evidence>
<dbReference type="InterPro" id="IPR029058">
    <property type="entry name" value="AB_hydrolase_fold"/>
</dbReference>
<protein>
    <submittedName>
        <fullName evidence="2">Alpha/beta fold hydrolase</fullName>
    </submittedName>
</protein>
<dbReference type="Proteomes" id="UP001595914">
    <property type="component" value="Unassembled WGS sequence"/>
</dbReference>
<dbReference type="Pfam" id="PF00561">
    <property type="entry name" value="Abhydrolase_1"/>
    <property type="match status" value="1"/>
</dbReference>
<sequence length="295" mass="31540">MTQSGTNLETEHWIETTAGPVHLREIGAPSGSPLLFVHGALVDSHLWDGVAERTAALGYRCLLPTLPLGSHTRPMNPGADLNPPALADLAAELVGHLGLRQVTLVGNDTGGGLSQILAARHPDLVRTLVLTACDAYEQFPPRSLRAFFALGRAPGVLALGGRLIRLRAARRFAIPRPLSHRGPGDEVIAGWTRPLRDRRLRRDTVKFFAGIDASHTLAAARQLRTFTGGALLVWGADDRVFGLDLGRRLAADIPGARLEVLDDCGAFVPVDAPDRVAGLIDEWVAGNDDGAGRLE</sequence>
<dbReference type="GO" id="GO:0016787">
    <property type="term" value="F:hydrolase activity"/>
    <property type="evidence" value="ECO:0007669"/>
    <property type="project" value="UniProtKB-KW"/>
</dbReference>
<dbReference type="SUPFAM" id="SSF53474">
    <property type="entry name" value="alpha/beta-Hydrolases"/>
    <property type="match status" value="1"/>
</dbReference>
<reference evidence="3" key="1">
    <citation type="journal article" date="2019" name="Int. J. Syst. Evol. Microbiol.">
        <title>The Global Catalogue of Microorganisms (GCM) 10K type strain sequencing project: providing services to taxonomists for standard genome sequencing and annotation.</title>
        <authorList>
            <consortium name="The Broad Institute Genomics Platform"/>
            <consortium name="The Broad Institute Genome Sequencing Center for Infectious Disease"/>
            <person name="Wu L."/>
            <person name="Ma J."/>
        </authorList>
    </citation>
    <scope>NUCLEOTIDE SEQUENCE [LARGE SCALE GENOMIC DNA]</scope>
    <source>
        <strain evidence="3">CCUG 54520</strain>
    </source>
</reference>
<proteinExistence type="predicted"/>
<dbReference type="PRINTS" id="PR00111">
    <property type="entry name" value="ABHYDROLASE"/>
</dbReference>
<dbReference type="RefSeq" id="WP_378414807.1">
    <property type="nucleotide sequence ID" value="NZ_JBHSFO010000002.1"/>
</dbReference>
<keyword evidence="2" id="KW-0378">Hydrolase</keyword>
<dbReference type="InterPro" id="IPR000073">
    <property type="entry name" value="AB_hydrolase_1"/>
</dbReference>
<comment type="caution">
    <text evidence="2">The sequence shown here is derived from an EMBL/GenBank/DDBJ whole genome shotgun (WGS) entry which is preliminary data.</text>
</comment>
<dbReference type="PANTHER" id="PTHR43689:SF8">
    <property type="entry name" value="ALPHA_BETA-HYDROLASES SUPERFAMILY PROTEIN"/>
    <property type="match status" value="1"/>
</dbReference>
<dbReference type="Gene3D" id="3.40.50.1820">
    <property type="entry name" value="alpha/beta hydrolase"/>
    <property type="match status" value="1"/>
</dbReference>
<gene>
    <name evidence="2" type="ORF">ACFO6S_05320</name>
</gene>